<organism evidence="2 3">
    <name type="scientific">Trichoderma asperellum (strain ATCC 204424 / CBS 433.97 / NBRC 101777)</name>
    <dbReference type="NCBI Taxonomy" id="1042311"/>
    <lineage>
        <taxon>Eukaryota</taxon>
        <taxon>Fungi</taxon>
        <taxon>Dikarya</taxon>
        <taxon>Ascomycota</taxon>
        <taxon>Pezizomycotina</taxon>
        <taxon>Sordariomycetes</taxon>
        <taxon>Hypocreomycetidae</taxon>
        <taxon>Hypocreales</taxon>
        <taxon>Hypocreaceae</taxon>
        <taxon>Trichoderma</taxon>
    </lineage>
</organism>
<feature type="compositionally biased region" description="Polar residues" evidence="1">
    <location>
        <begin position="1"/>
        <end position="17"/>
    </location>
</feature>
<feature type="compositionally biased region" description="Low complexity" evidence="1">
    <location>
        <begin position="166"/>
        <end position="181"/>
    </location>
</feature>
<evidence type="ECO:0000313" key="3">
    <source>
        <dbReference type="Proteomes" id="UP000240493"/>
    </source>
</evidence>
<sequence length="227" mass="24504">MPSNSEDTAQLSGTTYTSNIASPSPPPHPSSVSAPNYGTFDPQLHNQDHQHLLSCLESSLEACFEICLDEDDNDSSSSSSSYFLSAQQSEGSSTSYPPSLSSEDSFAETGSFRFEDQSSDSEATLEGRRPGKDFGYRKACFEICLDEDDNDSSSSSSSYFLSAQQSEGSSTSYPPSLSSEDSFAETGSFRFEDQSSDSEATLEGRRPGKDFGYRSHEPMQYPGNGGS</sequence>
<accession>A0A2T3YTN0</accession>
<feature type="region of interest" description="Disordered" evidence="1">
    <location>
        <begin position="71"/>
        <end position="133"/>
    </location>
</feature>
<evidence type="ECO:0000256" key="1">
    <source>
        <dbReference type="SAM" id="MobiDB-lite"/>
    </source>
</evidence>
<proteinExistence type="predicted"/>
<dbReference type="EMBL" id="KZ679272">
    <property type="protein sequence ID" value="PTB35931.1"/>
    <property type="molecule type" value="Genomic_DNA"/>
</dbReference>
<keyword evidence="3" id="KW-1185">Reference proteome</keyword>
<name>A0A2T3YTN0_TRIA4</name>
<reference evidence="2 3" key="1">
    <citation type="submission" date="2016-07" db="EMBL/GenBank/DDBJ databases">
        <title>Multiple horizontal gene transfer events from other fungi enriched the ability of initially mycotrophic Trichoderma (Ascomycota) to feed on dead plant biomass.</title>
        <authorList>
            <consortium name="DOE Joint Genome Institute"/>
            <person name="Aerts A."/>
            <person name="Atanasova L."/>
            <person name="Chenthamara K."/>
            <person name="Zhang J."/>
            <person name="Grujic M."/>
            <person name="Henrissat B."/>
            <person name="Kuo A."/>
            <person name="Salamov A."/>
            <person name="Lipzen A."/>
            <person name="Labutti K."/>
            <person name="Barry K."/>
            <person name="Miao Y."/>
            <person name="Rahimi M.J."/>
            <person name="Shen Q."/>
            <person name="Grigoriev I.V."/>
            <person name="Kubicek C.P."/>
            <person name="Druzhinina I.S."/>
        </authorList>
    </citation>
    <scope>NUCLEOTIDE SEQUENCE [LARGE SCALE GENOMIC DNA]</scope>
    <source>
        <strain evidence="2 3">CBS 433.97</strain>
    </source>
</reference>
<gene>
    <name evidence="2" type="ORF">M441DRAFT_449960</name>
</gene>
<feature type="region of interest" description="Disordered" evidence="1">
    <location>
        <begin position="148"/>
        <end position="227"/>
    </location>
</feature>
<feature type="compositionally biased region" description="Low complexity" evidence="1">
    <location>
        <begin position="89"/>
        <end position="104"/>
    </location>
</feature>
<protein>
    <submittedName>
        <fullName evidence="2">Uncharacterized protein</fullName>
    </submittedName>
</protein>
<dbReference type="AlphaFoldDB" id="A0A2T3YTN0"/>
<evidence type="ECO:0000313" key="2">
    <source>
        <dbReference type="EMBL" id="PTB35931.1"/>
    </source>
</evidence>
<feature type="compositionally biased region" description="Basic and acidic residues" evidence="1">
    <location>
        <begin position="202"/>
        <end position="217"/>
    </location>
</feature>
<dbReference type="Proteomes" id="UP000240493">
    <property type="component" value="Unassembled WGS sequence"/>
</dbReference>
<feature type="region of interest" description="Disordered" evidence="1">
    <location>
        <begin position="1"/>
        <end position="44"/>
    </location>
</feature>